<dbReference type="GO" id="GO:0016491">
    <property type="term" value="F:oxidoreductase activity"/>
    <property type="evidence" value="ECO:0007669"/>
    <property type="project" value="InterPro"/>
</dbReference>
<keyword evidence="2" id="KW-0186">Copper</keyword>
<dbReference type="EMBL" id="KI912121">
    <property type="protein sequence ID" value="ETS73734.1"/>
    <property type="molecule type" value="Genomic_DNA"/>
</dbReference>
<evidence type="ECO:0000256" key="3">
    <source>
        <dbReference type="SAM" id="SignalP"/>
    </source>
</evidence>
<dbReference type="GO" id="GO:0046872">
    <property type="term" value="F:metal ion binding"/>
    <property type="evidence" value="ECO:0007669"/>
    <property type="project" value="UniProtKB-KW"/>
</dbReference>
<keyword evidence="6" id="KW-1185">Reference proteome</keyword>
<dbReference type="OrthoDB" id="6132182at2759"/>
<gene>
    <name evidence="5" type="ORF">PFICI_14680</name>
</gene>
<dbReference type="Proteomes" id="UP000030651">
    <property type="component" value="Unassembled WGS sequence"/>
</dbReference>
<evidence type="ECO:0000256" key="1">
    <source>
        <dbReference type="ARBA" id="ARBA00022723"/>
    </source>
</evidence>
<dbReference type="PANTHER" id="PTHR11474:SF126">
    <property type="entry name" value="TYROSINASE-LIKE PROTEIN TYR-1-RELATED"/>
    <property type="match status" value="1"/>
</dbReference>
<dbReference type="PROSITE" id="PS00498">
    <property type="entry name" value="TYROSINASE_2"/>
    <property type="match status" value="1"/>
</dbReference>
<feature type="chain" id="PRO_5004833798" description="Tyrosinase copper-binding domain-containing protein" evidence="3">
    <location>
        <begin position="21"/>
        <end position="324"/>
    </location>
</feature>
<dbReference type="InterPro" id="IPR002227">
    <property type="entry name" value="Tyrosinase_Cu-bd"/>
</dbReference>
<dbReference type="Gene3D" id="1.10.1280.10">
    <property type="entry name" value="Di-copper center containing domain from catechol oxidase"/>
    <property type="match status" value="1"/>
</dbReference>
<evidence type="ECO:0000313" key="5">
    <source>
        <dbReference type="EMBL" id="ETS73734.1"/>
    </source>
</evidence>
<dbReference type="GeneID" id="19279693"/>
<organism evidence="5 6">
    <name type="scientific">Pestalotiopsis fici (strain W106-1 / CGMCC3.15140)</name>
    <dbReference type="NCBI Taxonomy" id="1229662"/>
    <lineage>
        <taxon>Eukaryota</taxon>
        <taxon>Fungi</taxon>
        <taxon>Dikarya</taxon>
        <taxon>Ascomycota</taxon>
        <taxon>Pezizomycotina</taxon>
        <taxon>Sordariomycetes</taxon>
        <taxon>Xylariomycetidae</taxon>
        <taxon>Amphisphaeriales</taxon>
        <taxon>Sporocadaceae</taxon>
        <taxon>Pestalotiopsis</taxon>
    </lineage>
</organism>
<evidence type="ECO:0000256" key="2">
    <source>
        <dbReference type="ARBA" id="ARBA00023008"/>
    </source>
</evidence>
<evidence type="ECO:0000259" key="4">
    <source>
        <dbReference type="PROSITE" id="PS00498"/>
    </source>
</evidence>
<dbReference type="eggNOG" id="ENOG502S31Y">
    <property type="taxonomic scope" value="Eukaryota"/>
</dbReference>
<dbReference type="SUPFAM" id="SSF48056">
    <property type="entry name" value="Di-copper centre-containing domain"/>
    <property type="match status" value="1"/>
</dbReference>
<accession>W3WJ04</accession>
<dbReference type="PANTHER" id="PTHR11474">
    <property type="entry name" value="TYROSINASE FAMILY MEMBER"/>
    <property type="match status" value="1"/>
</dbReference>
<feature type="domain" description="Tyrosinase copper-binding" evidence="4">
    <location>
        <begin position="211"/>
        <end position="222"/>
    </location>
</feature>
<keyword evidence="3" id="KW-0732">Signal</keyword>
<dbReference type="OMA" id="DGCITDG"/>
<protein>
    <recommendedName>
        <fullName evidence="4">Tyrosinase copper-binding domain-containing protein</fullName>
    </recommendedName>
</protein>
<proteinExistence type="predicted"/>
<dbReference type="InterPro" id="IPR050316">
    <property type="entry name" value="Tyrosinase/Hemocyanin"/>
</dbReference>
<dbReference type="KEGG" id="pfy:PFICI_14680"/>
<dbReference type="PRINTS" id="PR00092">
    <property type="entry name" value="TYROSINASE"/>
</dbReference>
<dbReference type="InParanoid" id="W3WJ04"/>
<reference evidence="6" key="1">
    <citation type="journal article" date="2015" name="BMC Genomics">
        <title>Genomic and transcriptomic analysis of the endophytic fungus Pestalotiopsis fici reveals its lifestyle and high potential for synthesis of natural products.</title>
        <authorList>
            <person name="Wang X."/>
            <person name="Zhang X."/>
            <person name="Liu L."/>
            <person name="Xiang M."/>
            <person name="Wang W."/>
            <person name="Sun X."/>
            <person name="Che Y."/>
            <person name="Guo L."/>
            <person name="Liu G."/>
            <person name="Guo L."/>
            <person name="Wang C."/>
            <person name="Yin W.B."/>
            <person name="Stadler M."/>
            <person name="Zhang X."/>
            <person name="Liu X."/>
        </authorList>
    </citation>
    <scope>NUCLEOTIDE SEQUENCE [LARGE SCALE GENOMIC DNA]</scope>
    <source>
        <strain evidence="6">W106-1 / CGMCC3.15140</strain>
    </source>
</reference>
<dbReference type="HOGENOM" id="CLU_035914_2_0_1"/>
<feature type="signal peptide" evidence="3">
    <location>
        <begin position="1"/>
        <end position="20"/>
    </location>
</feature>
<dbReference type="STRING" id="1229662.W3WJ04"/>
<sequence length="324" mass="35677">MGVSFRSLLLASGPLALVAAECTEISQRRAWHTFSNDEKLEYLNAELCIMNTPAKLGLPGCNTLFDELQANHQIQAATVHGVGAFLPYHRLLMHTHEYYLKTECNYTGAQPYWDEPKEAGNFTQSVIFDPVYGFGGDGREEDGCITDGPFANYTNSLGPGYAIHDHCIDLDACYEHDDFLTAWPCIEGRPHGGGHGGVGREMSNPISSPGDPIFFLHHTWLDKIWWDWQAINLTARLTDISGANRQDPNVGFPETPGSDWQNGTCSGFPCTTIPNVTDTQPGDRGNTTTLTHVLSTLGLLPNITIADVMDIQGGYLCYEYVEAE</sequence>
<evidence type="ECO:0000313" key="6">
    <source>
        <dbReference type="Proteomes" id="UP000030651"/>
    </source>
</evidence>
<dbReference type="InterPro" id="IPR008922">
    <property type="entry name" value="Di-copper_centre_dom_sf"/>
</dbReference>
<dbReference type="RefSeq" id="XP_007841452.1">
    <property type="nucleotide sequence ID" value="XM_007843261.1"/>
</dbReference>
<dbReference type="AlphaFoldDB" id="W3WJ04"/>
<keyword evidence="1" id="KW-0479">Metal-binding</keyword>
<dbReference type="Pfam" id="PF00264">
    <property type="entry name" value="Tyrosinase"/>
    <property type="match status" value="2"/>
</dbReference>
<name>W3WJ04_PESFW</name>